<accession>A0A379UYM2</accession>
<name>A0A379UYM2_SALET</name>
<organism evidence="1 2">
    <name type="scientific">Salmonella enterica I</name>
    <dbReference type="NCBI Taxonomy" id="59201"/>
    <lineage>
        <taxon>Bacteria</taxon>
        <taxon>Pseudomonadati</taxon>
        <taxon>Pseudomonadota</taxon>
        <taxon>Gammaproteobacteria</taxon>
        <taxon>Enterobacterales</taxon>
        <taxon>Enterobacteriaceae</taxon>
        <taxon>Salmonella</taxon>
    </lineage>
</organism>
<dbReference type="EMBL" id="UGXK01000001">
    <property type="protein sequence ID" value="SUG73043.1"/>
    <property type="molecule type" value="Genomic_DNA"/>
</dbReference>
<sequence length="60" mass="6848">MRRKALTGAKTFAQDLTNQKGDDVWPITSTTFILVHKAQKKPEQGAEVLKVLRLGLQKWR</sequence>
<evidence type="ECO:0000313" key="1">
    <source>
        <dbReference type="EMBL" id="SUG73043.1"/>
    </source>
</evidence>
<gene>
    <name evidence="1" type="primary">pstS_1</name>
    <name evidence="1" type="ORF">NCTC5798_04275</name>
</gene>
<reference evidence="1 2" key="1">
    <citation type="submission" date="2018-06" db="EMBL/GenBank/DDBJ databases">
        <authorList>
            <consortium name="Pathogen Informatics"/>
            <person name="Doyle S."/>
        </authorList>
    </citation>
    <scope>NUCLEOTIDE SEQUENCE [LARGE SCALE GENOMIC DNA]</scope>
    <source>
        <strain evidence="1 2">NCTC5798</strain>
    </source>
</reference>
<dbReference type="Gene3D" id="3.40.190.10">
    <property type="entry name" value="Periplasmic binding protein-like II"/>
    <property type="match status" value="2"/>
</dbReference>
<dbReference type="AlphaFoldDB" id="A0A379UYM2"/>
<protein>
    <submittedName>
        <fullName evidence="1">Phosphate ABC transporter periplasmic substrate-binding protein PstS</fullName>
    </submittedName>
</protein>
<dbReference type="Proteomes" id="UP000255534">
    <property type="component" value="Unassembled WGS sequence"/>
</dbReference>
<proteinExistence type="predicted"/>
<evidence type="ECO:0000313" key="2">
    <source>
        <dbReference type="Proteomes" id="UP000255534"/>
    </source>
</evidence>